<dbReference type="PANTHER" id="PTHR21373">
    <property type="entry name" value="GLUCOSE REPRESSIBLE PROTEIN MAK10"/>
    <property type="match status" value="1"/>
</dbReference>
<accession>A0ABR0LYQ5</accession>
<name>A0ABR0LYQ5_9PEZI</name>
<comment type="caution">
    <text evidence="2">The sequence shown here is derived from an EMBL/GenBank/DDBJ whole genome shotgun (WGS) entry which is preliminary data.</text>
</comment>
<evidence type="ECO:0000313" key="3">
    <source>
        <dbReference type="Proteomes" id="UP001357485"/>
    </source>
</evidence>
<keyword evidence="1" id="KW-0812">Transmembrane</keyword>
<dbReference type="PANTHER" id="PTHR21373:SF0">
    <property type="entry name" value="N-ALPHA-ACETYLTRANSFERASE 35, NATC AUXILIARY SUBUNIT"/>
    <property type="match status" value="1"/>
</dbReference>
<evidence type="ECO:0000313" key="2">
    <source>
        <dbReference type="EMBL" id="KAK5253229.1"/>
    </source>
</evidence>
<organism evidence="2 3">
    <name type="scientific">Cryomyces antarcticus</name>
    <dbReference type="NCBI Taxonomy" id="329879"/>
    <lineage>
        <taxon>Eukaryota</taxon>
        <taxon>Fungi</taxon>
        <taxon>Dikarya</taxon>
        <taxon>Ascomycota</taxon>
        <taxon>Pezizomycotina</taxon>
        <taxon>Dothideomycetes</taxon>
        <taxon>Dothideomycetes incertae sedis</taxon>
        <taxon>Cryomyces</taxon>
    </lineage>
</organism>
<protein>
    <submittedName>
        <fullName evidence="2">N-alpha-acetyltransferase, non-catalitic subunit</fullName>
    </submittedName>
</protein>
<feature type="transmembrane region" description="Helical" evidence="1">
    <location>
        <begin position="15"/>
        <end position="35"/>
    </location>
</feature>
<keyword evidence="1" id="KW-1133">Transmembrane helix</keyword>
<proteinExistence type="predicted"/>
<gene>
    <name evidence="2" type="primary">MAK10_3</name>
    <name evidence="2" type="ORF">LTR16_005208</name>
</gene>
<evidence type="ECO:0000256" key="1">
    <source>
        <dbReference type="SAM" id="Phobius"/>
    </source>
</evidence>
<dbReference type="InterPro" id="IPR007244">
    <property type="entry name" value="Naa35_N"/>
</dbReference>
<sequence>MLLTLGYNTNLTAEAIAIHSLALSLFTLYSLLNYLKLLGGEDRPCSSDRLRYKLRMKPFFHISTPELPAYVDVWDPVYASGGSQEQCNKAEDALKTAKEQITVLKSLGPQEMKYVGNEVEYQNHVRQMLRSCIATGVAIATVRAACAKYASKDEADSLHKGVLRSVLNVEIPNPETRYAARWAVPKITQKKAKS</sequence>
<keyword evidence="3" id="KW-1185">Reference proteome</keyword>
<dbReference type="EMBL" id="JAVRRA010009009">
    <property type="protein sequence ID" value="KAK5253229.1"/>
    <property type="molecule type" value="Genomic_DNA"/>
</dbReference>
<keyword evidence="1" id="KW-0472">Membrane</keyword>
<reference evidence="2 3" key="1">
    <citation type="submission" date="2023-08" db="EMBL/GenBank/DDBJ databases">
        <title>Black Yeasts Isolated from many extreme environments.</title>
        <authorList>
            <person name="Coleine C."/>
            <person name="Stajich J.E."/>
            <person name="Selbmann L."/>
        </authorList>
    </citation>
    <scope>NUCLEOTIDE SEQUENCE [LARGE SCALE GENOMIC DNA]</scope>
    <source>
        <strain evidence="2 3">CCFEE 536</strain>
    </source>
</reference>
<dbReference type="Proteomes" id="UP001357485">
    <property type="component" value="Unassembled WGS sequence"/>
</dbReference>